<dbReference type="GO" id="GO:0046872">
    <property type="term" value="F:metal ion binding"/>
    <property type="evidence" value="ECO:0007669"/>
    <property type="project" value="UniProtKB-KW"/>
</dbReference>
<dbReference type="InterPro" id="IPR005000">
    <property type="entry name" value="Aldolase/citrate-lyase_domain"/>
</dbReference>
<keyword evidence="2" id="KW-0479">Metal-binding</keyword>
<evidence type="ECO:0000256" key="3">
    <source>
        <dbReference type="ARBA" id="ARBA00023239"/>
    </source>
</evidence>
<dbReference type="PANTHER" id="PTHR30502:SF0">
    <property type="entry name" value="PHOSPHOENOLPYRUVATE CARBOXYLASE FAMILY PROTEIN"/>
    <property type="match status" value="1"/>
</dbReference>
<dbReference type="Gene3D" id="3.20.20.60">
    <property type="entry name" value="Phosphoenolpyruvate-binding domains"/>
    <property type="match status" value="1"/>
</dbReference>
<dbReference type="InterPro" id="IPR050251">
    <property type="entry name" value="HpcH-HpaI_aldolase"/>
</dbReference>
<evidence type="ECO:0000256" key="1">
    <source>
        <dbReference type="ARBA" id="ARBA00005568"/>
    </source>
</evidence>
<evidence type="ECO:0000256" key="2">
    <source>
        <dbReference type="ARBA" id="ARBA00022723"/>
    </source>
</evidence>
<comment type="similarity">
    <text evidence="1">Belongs to the HpcH/HpaI aldolase family.</text>
</comment>
<organism evidence="5 6">
    <name type="scientific">Amycolatopsis echigonensis</name>
    <dbReference type="NCBI Taxonomy" id="2576905"/>
    <lineage>
        <taxon>Bacteria</taxon>
        <taxon>Bacillati</taxon>
        <taxon>Actinomycetota</taxon>
        <taxon>Actinomycetes</taxon>
        <taxon>Pseudonocardiales</taxon>
        <taxon>Pseudonocardiaceae</taxon>
        <taxon>Amycolatopsis</taxon>
    </lineage>
</organism>
<name>A0A8E1W6D7_9PSEU</name>
<dbReference type="InterPro" id="IPR040442">
    <property type="entry name" value="Pyrv_kinase-like_dom_sf"/>
</dbReference>
<dbReference type="AlphaFoldDB" id="A0A8E1W6D7"/>
<dbReference type="GO" id="GO:0016832">
    <property type="term" value="F:aldehyde-lyase activity"/>
    <property type="evidence" value="ECO:0007669"/>
    <property type="project" value="TreeGrafter"/>
</dbReference>
<dbReference type="RefSeq" id="WP_183126555.1">
    <property type="nucleotide sequence ID" value="NZ_JACJHR010000084.1"/>
</dbReference>
<dbReference type="EMBL" id="JACJHR010000084">
    <property type="protein sequence ID" value="MBB2504896.1"/>
    <property type="molecule type" value="Genomic_DNA"/>
</dbReference>
<dbReference type="Pfam" id="PF03328">
    <property type="entry name" value="HpcH_HpaI"/>
    <property type="match status" value="1"/>
</dbReference>
<dbReference type="PANTHER" id="PTHR30502">
    <property type="entry name" value="2-KETO-3-DEOXY-L-RHAMNONATE ALDOLASE"/>
    <property type="match status" value="1"/>
</dbReference>
<feature type="domain" description="HpcH/HpaI aldolase/citrate lyase" evidence="4">
    <location>
        <begin position="18"/>
        <end position="239"/>
    </location>
</feature>
<dbReference type="InterPro" id="IPR015813">
    <property type="entry name" value="Pyrv/PenolPyrv_kinase-like_dom"/>
</dbReference>
<dbReference type="Proteomes" id="UP000550260">
    <property type="component" value="Unassembled WGS sequence"/>
</dbReference>
<protein>
    <submittedName>
        <fullName evidence="5">2,4-dihydroxyhept-2-ene-1,7-dioic acid aldolase</fullName>
    </submittedName>
</protein>
<keyword evidence="3" id="KW-0456">Lyase</keyword>
<accession>A0A8E1W6D7</accession>
<dbReference type="SUPFAM" id="SSF51621">
    <property type="entry name" value="Phosphoenolpyruvate/pyruvate domain"/>
    <property type="match status" value="1"/>
</dbReference>
<evidence type="ECO:0000313" key="5">
    <source>
        <dbReference type="EMBL" id="MBB2504896.1"/>
    </source>
</evidence>
<evidence type="ECO:0000313" key="6">
    <source>
        <dbReference type="Proteomes" id="UP000550260"/>
    </source>
</evidence>
<evidence type="ECO:0000259" key="4">
    <source>
        <dbReference type="Pfam" id="PF03328"/>
    </source>
</evidence>
<gene>
    <name evidence="5" type="ORF">H5411_37865</name>
</gene>
<reference evidence="5 6" key="1">
    <citation type="submission" date="2020-08" db="EMBL/GenBank/DDBJ databases">
        <title>Amycolatopsis echigonensis JCM 21831.</title>
        <authorList>
            <person name="Tedsree N."/>
            <person name="Kuncharoen N."/>
            <person name="Likhitwitayawuid K."/>
            <person name="Tanasupawat S."/>
        </authorList>
    </citation>
    <scope>NUCLEOTIDE SEQUENCE [LARGE SCALE GENOMIC DNA]</scope>
    <source>
        <strain evidence="5 6">JCM 21831</strain>
    </source>
</reference>
<comment type="caution">
    <text evidence="5">The sequence shown here is derived from an EMBL/GenBank/DDBJ whole genome shotgun (WGS) entry which is preliminary data.</text>
</comment>
<proteinExistence type="inferred from homology"/>
<dbReference type="GO" id="GO:0005737">
    <property type="term" value="C:cytoplasm"/>
    <property type="evidence" value="ECO:0007669"/>
    <property type="project" value="TreeGrafter"/>
</dbReference>
<sequence>MTRHQLLDEMAAGRPVLGTFLNLGSPLAADACARAGADWVLIDLEHGGAGEEALLPQVLAAEALGASALVRVESTDRIRAGRALDLGVCGVMFPRIDTAGQAAEAIAHLRYPPEGDRGVATYNRACGFGLDNAALDRANDEILGIVQIESPEAVANAAAIAAVPGVDVLFVGPRDLSHAMGIPGQVRHPDFLAAMRHVLDAARAAGIAAGTLAASPAAAAGYVADGFAFVGVGSDSSILAGAAAAAIKTTVEEARTAKREKEIA</sequence>